<evidence type="ECO:0000313" key="2">
    <source>
        <dbReference type="Proteomes" id="UP000288805"/>
    </source>
</evidence>
<gene>
    <name evidence="1" type="ORF">CK203_014763</name>
</gene>
<evidence type="ECO:0008006" key="3">
    <source>
        <dbReference type="Google" id="ProtNLM"/>
    </source>
</evidence>
<proteinExistence type="predicted"/>
<accession>A0A438JGS6</accession>
<dbReference type="EMBL" id="QGNW01000043">
    <property type="protein sequence ID" value="RVX08142.1"/>
    <property type="molecule type" value="Genomic_DNA"/>
</dbReference>
<dbReference type="SUPFAM" id="SSF56219">
    <property type="entry name" value="DNase I-like"/>
    <property type="match status" value="1"/>
</dbReference>
<dbReference type="AlphaFoldDB" id="A0A438JGS6"/>
<comment type="caution">
    <text evidence="1">The sequence shown here is derived from an EMBL/GenBank/DDBJ whole genome shotgun (WGS) entry which is preliminary data.</text>
</comment>
<sequence>MYYVIFRERRGLLGGRNTLTEKLRDLGVVSLVRFLNSRGSVTPLREKGLLSKTYAKMAKLRLDRKDDSLWLELGERKLLEMKDQLDRCLLKGRGKRILKENVLHLTNGIRRWGVFDKVLPLRRLGKGGGSSSSHVESGSVENDDIFLKPLGGCNGGLDRRREVKARLGSVKTQSIFGSEPWQENGEKAIESSSSEVARTKFINEVLMEEASKYNTLSRDSAKTPFLSSTPFVFGRALVVRGSFVQDGLVVVENESFVDPLSIVLADEREWEKAEEREKVLNEGRGREAIVITVNIRLTQEAREFEDQWNESSLELGAIRGLWDDSWCIGGDFNVSRFPSERNKGGRLAVAMKGFSKMIDDLILRDFPLQWGVEQSTLSRPVSDHYPILLDMGEVRNGHLPFHFENMWGSSNFFLVAKLKALKGILKTWNNEVFGKVEVNKRLALQQVNSWDTQERSKVLSVEEEEARKEVKEEFKKWVLMEEIS</sequence>
<evidence type="ECO:0000313" key="1">
    <source>
        <dbReference type="EMBL" id="RVX08142.1"/>
    </source>
</evidence>
<dbReference type="InterPro" id="IPR036691">
    <property type="entry name" value="Endo/exonu/phosph_ase_sf"/>
</dbReference>
<dbReference type="Proteomes" id="UP000288805">
    <property type="component" value="Unassembled WGS sequence"/>
</dbReference>
<reference evidence="1 2" key="1">
    <citation type="journal article" date="2018" name="PLoS Genet.">
        <title>Population sequencing reveals clonal diversity and ancestral inbreeding in the grapevine cultivar Chardonnay.</title>
        <authorList>
            <person name="Roach M.J."/>
            <person name="Johnson D.L."/>
            <person name="Bohlmann J."/>
            <person name="van Vuuren H.J."/>
            <person name="Jones S.J."/>
            <person name="Pretorius I.S."/>
            <person name="Schmidt S.A."/>
            <person name="Borneman A.R."/>
        </authorList>
    </citation>
    <scope>NUCLEOTIDE SEQUENCE [LARGE SCALE GENOMIC DNA]</scope>
    <source>
        <strain evidence="2">cv. Chardonnay</strain>
        <tissue evidence="1">Leaf</tissue>
    </source>
</reference>
<organism evidence="1 2">
    <name type="scientific">Vitis vinifera</name>
    <name type="common">Grape</name>
    <dbReference type="NCBI Taxonomy" id="29760"/>
    <lineage>
        <taxon>Eukaryota</taxon>
        <taxon>Viridiplantae</taxon>
        <taxon>Streptophyta</taxon>
        <taxon>Embryophyta</taxon>
        <taxon>Tracheophyta</taxon>
        <taxon>Spermatophyta</taxon>
        <taxon>Magnoliopsida</taxon>
        <taxon>eudicotyledons</taxon>
        <taxon>Gunneridae</taxon>
        <taxon>Pentapetalae</taxon>
        <taxon>rosids</taxon>
        <taxon>Vitales</taxon>
        <taxon>Vitaceae</taxon>
        <taxon>Viteae</taxon>
        <taxon>Vitis</taxon>
    </lineage>
</organism>
<protein>
    <recommendedName>
        <fullName evidence="3">Endonuclease/exonuclease/phosphatase domain-containing protein</fullName>
    </recommendedName>
</protein>
<name>A0A438JGS6_VITVI</name>